<keyword evidence="2" id="KW-1185">Reference proteome</keyword>
<comment type="caution">
    <text evidence="1">The sequence shown here is derived from an EMBL/GenBank/DDBJ whole genome shotgun (WGS) entry which is preliminary data.</text>
</comment>
<evidence type="ECO:0000313" key="2">
    <source>
        <dbReference type="Proteomes" id="UP000093807"/>
    </source>
</evidence>
<protein>
    <submittedName>
        <fullName evidence="1">Uncharacterized protein</fullName>
    </submittedName>
</protein>
<reference evidence="1 2" key="1">
    <citation type="submission" date="2016-06" db="EMBL/GenBank/DDBJ databases">
        <title>Draft genome sequence of Flavobacterium succinicans strain DD5b.</title>
        <authorList>
            <person name="Poehlein A."/>
            <person name="Daniel R."/>
            <person name="Simeonova D.D."/>
        </authorList>
    </citation>
    <scope>NUCLEOTIDE SEQUENCE [LARGE SCALE GENOMIC DNA]</scope>
    <source>
        <strain evidence="1 2">DD5b</strain>
    </source>
</reference>
<evidence type="ECO:0000313" key="1">
    <source>
        <dbReference type="EMBL" id="OAZ05308.1"/>
    </source>
</evidence>
<gene>
    <name evidence="1" type="ORF">FLB_02680</name>
</gene>
<dbReference type="EMBL" id="JMTM01000011">
    <property type="protein sequence ID" value="OAZ05308.1"/>
    <property type="molecule type" value="Genomic_DNA"/>
</dbReference>
<dbReference type="SUPFAM" id="SSF48452">
    <property type="entry name" value="TPR-like"/>
    <property type="match status" value="1"/>
</dbReference>
<name>A0A199XU67_9FLAO</name>
<dbReference type="Proteomes" id="UP000093807">
    <property type="component" value="Unassembled WGS sequence"/>
</dbReference>
<organism evidence="1 2">
    <name type="scientific">Flavobacterium succinicans</name>
    <dbReference type="NCBI Taxonomy" id="29536"/>
    <lineage>
        <taxon>Bacteria</taxon>
        <taxon>Pseudomonadati</taxon>
        <taxon>Bacteroidota</taxon>
        <taxon>Flavobacteriia</taxon>
        <taxon>Flavobacteriales</taxon>
        <taxon>Flavobacteriaceae</taxon>
        <taxon>Flavobacterium</taxon>
    </lineage>
</organism>
<accession>A0A199XU67</accession>
<dbReference type="PATRIC" id="fig|29536.5.peg.282"/>
<proteinExistence type="predicted"/>
<dbReference type="AlphaFoldDB" id="A0A199XU67"/>
<dbReference type="InterPro" id="IPR011990">
    <property type="entry name" value="TPR-like_helical_dom_sf"/>
</dbReference>
<sequence>MPFPSGLGSSAFITLCFYILIMIKKTFLLLFALLCCSPSLLAQKTGYWDKERATSKEIIVSARDRIIIKTEDLPTGTTEVVYRITLLDENQQMAGSLVSVLKSIPDPTGISQGSAGAVFILSKISGDDKCQYAIFSSNAAATTYQKTGSTTEACFLQETPLSKDAKRLSTDKSTCLQSNAIWFGFESKNWIMKQKIVLEVVPWVDYKLSRGWSASNRKSIIEQCKTSTMAQKMTNSDDFCVCVLDKIQNKHTHTEFQKLLKEERNKAFKDFGNSCFGESSVSNSTYADERKQASQLAKQGKHGEAITKLKMIINDGKGKVQDYNAIGTSYLLTKQYGKAIKFLQDGERLDDTELLIKLNLAHAYLLNDNYKSAKAIYKKYQNQNVTDSLSWIEKTKVDFETFQKLGIKSDDFERVLSLFK</sequence>
<dbReference type="Gene3D" id="1.25.40.10">
    <property type="entry name" value="Tetratricopeptide repeat domain"/>
    <property type="match status" value="1"/>
</dbReference>